<proteinExistence type="inferred from homology"/>
<dbReference type="Gene3D" id="3.40.50.12390">
    <property type="match status" value="1"/>
</dbReference>
<dbReference type="PANTHER" id="PTHR12341">
    <property type="entry name" value="5'-&gt;3' EXORIBONUCLEASE"/>
    <property type="match status" value="1"/>
</dbReference>
<dbReference type="EMBL" id="JADGIZ020000027">
    <property type="protein sequence ID" value="KAL2915014.1"/>
    <property type="molecule type" value="Genomic_DNA"/>
</dbReference>
<feature type="non-terminal residue" evidence="3">
    <location>
        <position position="682"/>
    </location>
</feature>
<organism evidence="3 4">
    <name type="scientific">Polyrhizophydium stewartii</name>
    <dbReference type="NCBI Taxonomy" id="2732419"/>
    <lineage>
        <taxon>Eukaryota</taxon>
        <taxon>Fungi</taxon>
        <taxon>Fungi incertae sedis</taxon>
        <taxon>Chytridiomycota</taxon>
        <taxon>Chytridiomycota incertae sedis</taxon>
        <taxon>Chytridiomycetes</taxon>
        <taxon>Rhizophydiales</taxon>
        <taxon>Rhizophydiales incertae sedis</taxon>
        <taxon>Polyrhizophydium</taxon>
    </lineage>
</organism>
<comment type="caution">
    <text evidence="3">The sequence shown here is derived from an EMBL/GenBank/DDBJ whole genome shotgun (WGS) entry which is preliminary data.</text>
</comment>
<reference evidence="3 4" key="1">
    <citation type="submission" date="2023-09" db="EMBL/GenBank/DDBJ databases">
        <title>Pangenome analysis of Batrachochytrium dendrobatidis and related Chytrids.</title>
        <authorList>
            <person name="Yacoub M.N."/>
            <person name="Stajich J.E."/>
            <person name="James T.Y."/>
        </authorList>
    </citation>
    <scope>NUCLEOTIDE SEQUENCE [LARGE SCALE GENOMIC DNA]</scope>
    <source>
        <strain evidence="3 4">JEL0888</strain>
    </source>
</reference>
<gene>
    <name evidence="3" type="ORF">HK105_205336</name>
</gene>
<evidence type="ECO:0000259" key="2">
    <source>
        <dbReference type="Pfam" id="PF03159"/>
    </source>
</evidence>
<keyword evidence="4" id="KW-1185">Reference proteome</keyword>
<sequence>MGLPHLRRWLKQTVPRCFGELNPKSPAEFDHVFLDINGMLHQRANKASEGNVMSRFVGSLNRMLLPKKIVARRQVYLAVDGPAPMAKMILQRQRRAEVAGRRARKRQSGFDKRKITTGCIFMDLVDDYLAYFAAQQLVFKSNRNSGLAIVVDGSASPGEGELKIIHTIRGMQATDACVDSYAIISSDGDIILQAIVSGVSCTVVSDSVNETFKVQAFFDQLHARFPGRNVQRVAHDFAVLVLLAGNDYLPKLRHASLQETWSLYTRLAKSHDLEHLVDLDASTFNFRVLYKILDAVSRKDKAPKEAGSSAEVIDLVTDESDSESDEIMMISDGEGDAESDEIMMISEGEDGDGAPAGQVFEAADLVDEQAAEAVAAKVQVDQGFKPQVREAPSVPLDRSDTNLVRTYLAGVLWCMEMYRTGQCGNYVYVYPWKHAPSATQIKAVISRGQAEGVVASRSAEPPLPPAVCAAMILPPECKSFMDPRMQPLVDVFQSLTNKEQAAQTMRDAHNQILRHNASVGAPIDKPTTAPFVLTLFRPTSAGTLPGRDFVPKEPVLLRNRMESDMPTTIHLVEGVTGGFVPPRMRKRITIELHDDGGTHITKEERSDEAEGGFQRLRSADGVSATQVRALADDAVAAFQTLPHEDPVGGEDLYRLDTTIMIDSGSFKWQNTPNRGCNITPSA</sequence>
<dbReference type="Proteomes" id="UP001527925">
    <property type="component" value="Unassembled WGS sequence"/>
</dbReference>
<dbReference type="PANTHER" id="PTHR12341:SF7">
    <property type="entry name" value="5'-3' EXORIBONUCLEASE 1"/>
    <property type="match status" value="1"/>
</dbReference>
<evidence type="ECO:0000313" key="4">
    <source>
        <dbReference type="Proteomes" id="UP001527925"/>
    </source>
</evidence>
<protein>
    <recommendedName>
        <fullName evidence="2">Xrn1 N-terminal domain-containing protein</fullName>
    </recommendedName>
</protein>
<evidence type="ECO:0000313" key="3">
    <source>
        <dbReference type="EMBL" id="KAL2915014.1"/>
    </source>
</evidence>
<evidence type="ECO:0000256" key="1">
    <source>
        <dbReference type="ARBA" id="ARBA00038299"/>
    </source>
</evidence>
<dbReference type="InterPro" id="IPR027073">
    <property type="entry name" value="5_3_exoribonuclease"/>
</dbReference>
<dbReference type="InterPro" id="IPR004859">
    <property type="entry name" value="Xrn1_N"/>
</dbReference>
<feature type="domain" description="Xrn1 N-terminal" evidence="2">
    <location>
        <begin position="1"/>
        <end position="197"/>
    </location>
</feature>
<accession>A0ABR4N6A7</accession>
<dbReference type="Pfam" id="PF03159">
    <property type="entry name" value="XRN_N"/>
    <property type="match status" value="1"/>
</dbReference>
<name>A0ABR4N6A7_9FUNG</name>
<comment type="similarity">
    <text evidence="1">Belongs to the 5'-3' exonuclease family.</text>
</comment>